<dbReference type="eggNOG" id="ENOG5033T6T">
    <property type="taxonomic scope" value="Bacteria"/>
</dbReference>
<comment type="caution">
    <text evidence="3">The sequence shown here is derived from an EMBL/GenBank/DDBJ whole genome shotgun (WGS) entry which is preliminary data.</text>
</comment>
<evidence type="ECO:0000313" key="3">
    <source>
        <dbReference type="EMBL" id="EGG55446.1"/>
    </source>
</evidence>
<dbReference type="PANTHER" id="PTHR15730">
    <property type="entry name" value="EXPERIMENTAL AUTOIMMUNE PROSTATITIS ANTIGEN 2-RELATED"/>
    <property type="match status" value="1"/>
</dbReference>
<name>F3QSA5_9BACT</name>
<dbReference type="Gene3D" id="1.10.390.30">
    <property type="entry name" value="Peptidase M60, enhancin-like domain 3"/>
    <property type="match status" value="1"/>
</dbReference>
<accession>F3QSA5</accession>
<feature type="domain" description="Peptidase M60" evidence="2">
    <location>
        <begin position="98"/>
        <end position="289"/>
    </location>
</feature>
<dbReference type="InterPro" id="IPR051244">
    <property type="entry name" value="TCAF"/>
</dbReference>
<dbReference type="HOGENOM" id="CLU_391128_0_0_10"/>
<dbReference type="EMBL" id="AFBR01000025">
    <property type="protein sequence ID" value="EGG55446.1"/>
    <property type="molecule type" value="Genomic_DNA"/>
</dbReference>
<dbReference type="Pfam" id="PF00754">
    <property type="entry name" value="F5_F8_type_C"/>
    <property type="match status" value="1"/>
</dbReference>
<dbReference type="InterPro" id="IPR031161">
    <property type="entry name" value="Peptidase_M60_dom"/>
</dbReference>
<gene>
    <name evidence="3" type="ORF">HMPREF9442_01062</name>
</gene>
<dbReference type="Gene3D" id="2.60.120.260">
    <property type="entry name" value="Galactose-binding domain-like"/>
    <property type="match status" value="1"/>
</dbReference>
<dbReference type="PROSITE" id="PS50022">
    <property type="entry name" value="FA58C_3"/>
    <property type="match status" value="1"/>
</dbReference>
<sequence>MRYLVNYILVAFLGMSFLFSGCEASDFEFDSGWDDNAADSSRVTVDTVQGIDVSMYEKARLFPGLVDTASERRIADTVVYLDLSRKYIQLGIMQEGPQSIYSSGLYAGAGELVTVYVPDNVWGLTVQVGMHTEDLTNDNIGLREPIAYYRKALYPGKNTVRFSLGGYLWVLRDQDVEGDADVPLTFCNVYAAPDFVLGKTDVREWERKVKATTVPWLELRGKNVAFSVERSQLDLYFSQRPDFAMEMEACLATWDEMLETIYRTQGFDKESDAANPQPMFPNRFVFDVQLRENKSRRSDNEQGMMLVRTASLYDDLLNIDSVADLHFINVYSMVAEKYSYFYNGVTGWEDEYFYVPLYRMNERNKEIGLEQELSDMGIDFKSTVPVALSYAEADTSKWMSSDLYTAKEEANRKKSLYLLPRVQIAEYENHYQDKPKWDIYDKLSHDRRAGNDYEGFFRELCDRYQVDFTPFYEHWGMSVSGSEREYASRYPLLDKQIWKINPLAEDPFEDVGQYETSSFRYRANRSAWKIAAWDSEGRENEDKEYKSESDWKTADNLLDGDPYSYWSSYLSPNNGGHQDSPSELPYYVVIDMGKEQTMDGFYYANGDARCISGFTLQTTDASGFGLEQHDEQEWSNLYVLEQTVDGLLKNEQFIDFPQPVTARYLRLVFDKPNLFVPNEGDEENFENFHKDRQQMFSEFGTFFYKR</sequence>
<dbReference type="Proteomes" id="UP000005546">
    <property type="component" value="Unassembled WGS sequence"/>
</dbReference>
<dbReference type="PANTHER" id="PTHR15730:SF5">
    <property type="entry name" value="SI:CH211-210B2.2-RELATED"/>
    <property type="match status" value="1"/>
</dbReference>
<dbReference type="OrthoDB" id="606623at2"/>
<protein>
    <submittedName>
        <fullName evidence="3">F5/8 type C domain protein</fullName>
    </submittedName>
</protein>
<evidence type="ECO:0000313" key="4">
    <source>
        <dbReference type="Proteomes" id="UP000005546"/>
    </source>
</evidence>
<evidence type="ECO:0000259" key="1">
    <source>
        <dbReference type="PROSITE" id="PS50022"/>
    </source>
</evidence>
<keyword evidence="4" id="KW-1185">Reference proteome</keyword>
<dbReference type="AlphaFoldDB" id="F3QSA5"/>
<dbReference type="RefSeq" id="WP_008625851.1">
    <property type="nucleotide sequence ID" value="NZ_GL883828.1"/>
</dbReference>
<dbReference type="InterPro" id="IPR035423">
    <property type="entry name" value="M60-like_N"/>
</dbReference>
<dbReference type="InterPro" id="IPR008979">
    <property type="entry name" value="Galactose-bd-like_sf"/>
</dbReference>
<dbReference type="Pfam" id="PF13402">
    <property type="entry name" value="Peptidase_M60"/>
    <property type="match status" value="1"/>
</dbReference>
<proteinExistence type="predicted"/>
<dbReference type="SUPFAM" id="SSF49785">
    <property type="entry name" value="Galactose-binding domain-like"/>
    <property type="match status" value="1"/>
</dbReference>
<dbReference type="STRING" id="762982.HMPREF9442_01062"/>
<evidence type="ECO:0000259" key="2">
    <source>
        <dbReference type="PROSITE" id="PS51723"/>
    </source>
</evidence>
<organism evidence="3 4">
    <name type="scientific">Paraprevotella xylaniphila YIT 11841</name>
    <dbReference type="NCBI Taxonomy" id="762982"/>
    <lineage>
        <taxon>Bacteria</taxon>
        <taxon>Pseudomonadati</taxon>
        <taxon>Bacteroidota</taxon>
        <taxon>Bacteroidia</taxon>
        <taxon>Bacteroidales</taxon>
        <taxon>Prevotellaceae</taxon>
        <taxon>Paraprevotella</taxon>
    </lineage>
</organism>
<dbReference type="SMART" id="SM01276">
    <property type="entry name" value="M60-like"/>
    <property type="match status" value="1"/>
</dbReference>
<dbReference type="Pfam" id="PF17291">
    <property type="entry name" value="M60-like_N"/>
    <property type="match status" value="1"/>
</dbReference>
<dbReference type="InterPro" id="IPR042279">
    <property type="entry name" value="Pep_M60_3"/>
</dbReference>
<reference evidence="3 4" key="1">
    <citation type="submission" date="2011-02" db="EMBL/GenBank/DDBJ databases">
        <authorList>
            <person name="Weinstock G."/>
            <person name="Sodergren E."/>
            <person name="Clifton S."/>
            <person name="Fulton L."/>
            <person name="Fulton B."/>
            <person name="Courtney L."/>
            <person name="Fronick C."/>
            <person name="Harrison M."/>
            <person name="Strong C."/>
            <person name="Farmer C."/>
            <person name="Delahaunty K."/>
            <person name="Markovic C."/>
            <person name="Hall O."/>
            <person name="Minx P."/>
            <person name="Tomlinson C."/>
            <person name="Mitreva M."/>
            <person name="Hou S."/>
            <person name="Chen J."/>
            <person name="Wollam A."/>
            <person name="Pepin K.H."/>
            <person name="Johnson M."/>
            <person name="Bhonagiri V."/>
            <person name="Zhang X."/>
            <person name="Suruliraj S."/>
            <person name="Warren W."/>
            <person name="Chinwalla A."/>
            <person name="Mardis E.R."/>
            <person name="Wilson R.K."/>
        </authorList>
    </citation>
    <scope>NUCLEOTIDE SEQUENCE [LARGE SCALE GENOMIC DNA]</scope>
    <source>
        <strain evidence="3 4">YIT 11841</strain>
    </source>
</reference>
<feature type="domain" description="F5/8 type C" evidence="1">
    <location>
        <begin position="559"/>
        <end position="667"/>
    </location>
</feature>
<dbReference type="Gene3D" id="3.40.390.80">
    <property type="entry name" value="Peptidase M60, enhancin-like domain 2"/>
    <property type="match status" value="1"/>
</dbReference>
<dbReference type="PROSITE" id="PS51723">
    <property type="entry name" value="PEPTIDASE_M60"/>
    <property type="match status" value="1"/>
</dbReference>
<dbReference type="PROSITE" id="PS51257">
    <property type="entry name" value="PROKAR_LIPOPROTEIN"/>
    <property type="match status" value="1"/>
</dbReference>
<dbReference type="InterPro" id="IPR000421">
    <property type="entry name" value="FA58C"/>
</dbReference>